<reference evidence="8" key="1">
    <citation type="submission" date="2017-03" db="EMBL/GenBank/DDBJ databases">
        <title>Phytopthora megakarya and P. palmivora, two closely related causual agents of cacao black pod achieved similar genome size and gene model numbers by different mechanisms.</title>
        <authorList>
            <person name="Ali S."/>
            <person name="Shao J."/>
            <person name="Larry D.J."/>
            <person name="Kronmiller B."/>
            <person name="Shen D."/>
            <person name="Strem M.D."/>
            <person name="Melnick R.L."/>
            <person name="Guiltinan M.J."/>
            <person name="Tyler B.M."/>
            <person name="Meinhardt L.W."/>
            <person name="Bailey B.A."/>
        </authorList>
    </citation>
    <scope>NUCLEOTIDE SEQUENCE [LARGE SCALE GENOMIC DNA]</scope>
    <source>
        <strain evidence="8">zdho120</strain>
    </source>
</reference>
<proteinExistence type="predicted"/>
<evidence type="ECO:0000256" key="1">
    <source>
        <dbReference type="ARBA" id="ARBA00004437"/>
    </source>
</evidence>
<dbReference type="Proteomes" id="UP000198211">
    <property type="component" value="Unassembled WGS sequence"/>
</dbReference>
<dbReference type="Pfam" id="PF14996">
    <property type="entry name" value="RMP"/>
    <property type="match status" value="1"/>
</dbReference>
<evidence type="ECO:0000256" key="2">
    <source>
        <dbReference type="ARBA" id="ARBA00004496"/>
    </source>
</evidence>
<name>A0A225W260_9STRA</name>
<dbReference type="GO" id="GO:0005829">
    <property type="term" value="C:cytosol"/>
    <property type="evidence" value="ECO:0007669"/>
    <property type="project" value="TreeGrafter"/>
</dbReference>
<evidence type="ECO:0000256" key="6">
    <source>
        <dbReference type="SAM" id="MobiDB-lite"/>
    </source>
</evidence>
<evidence type="ECO:0000313" key="7">
    <source>
        <dbReference type="EMBL" id="OWZ11097.1"/>
    </source>
</evidence>
<feature type="region of interest" description="Disordered" evidence="6">
    <location>
        <begin position="67"/>
        <end position="89"/>
    </location>
</feature>
<dbReference type="InterPro" id="IPR029239">
    <property type="entry name" value="CFAP418"/>
</dbReference>
<comment type="caution">
    <text evidence="7">The sequence shown here is derived from an EMBL/GenBank/DDBJ whole genome shotgun (WGS) entry which is preliminary data.</text>
</comment>
<organism evidence="7 8">
    <name type="scientific">Phytophthora megakarya</name>
    <dbReference type="NCBI Taxonomy" id="4795"/>
    <lineage>
        <taxon>Eukaryota</taxon>
        <taxon>Sar</taxon>
        <taxon>Stramenopiles</taxon>
        <taxon>Oomycota</taxon>
        <taxon>Peronosporomycetes</taxon>
        <taxon>Peronosporales</taxon>
        <taxon>Peronosporaceae</taxon>
        <taxon>Phytophthora</taxon>
    </lineage>
</organism>
<feature type="compositionally biased region" description="Polar residues" evidence="6">
    <location>
        <begin position="77"/>
        <end position="89"/>
    </location>
</feature>
<dbReference type="PANTHER" id="PTHR33958:SF1">
    <property type="entry name" value="CILIA- AND FLAGELLA-ASSOCIATED PROTEIN 418"/>
    <property type="match status" value="1"/>
</dbReference>
<keyword evidence="3" id="KW-0963">Cytoplasm</keyword>
<comment type="function">
    <text evidence="4">May be involved in photoreceptor outer segment disk morphogenesis.</text>
</comment>
<dbReference type="OrthoDB" id="259905at2759"/>
<dbReference type="PANTHER" id="PTHR33958">
    <property type="entry name" value="PROTEIN C8ORF37"/>
    <property type="match status" value="1"/>
</dbReference>
<dbReference type="EMBL" id="NBNE01002228">
    <property type="protein sequence ID" value="OWZ11097.1"/>
    <property type="molecule type" value="Genomic_DNA"/>
</dbReference>
<evidence type="ECO:0000256" key="4">
    <source>
        <dbReference type="ARBA" id="ARBA00024819"/>
    </source>
</evidence>
<evidence type="ECO:0000256" key="5">
    <source>
        <dbReference type="ARBA" id="ARBA00026215"/>
    </source>
</evidence>
<evidence type="ECO:0000313" key="8">
    <source>
        <dbReference type="Proteomes" id="UP000198211"/>
    </source>
</evidence>
<protein>
    <recommendedName>
        <fullName evidence="5">Cilia- and flagella-associated protein 418</fullName>
    </recommendedName>
</protein>
<accession>A0A225W260</accession>
<dbReference type="AlphaFoldDB" id="A0A225W260"/>
<comment type="subcellular location">
    <subcellularLocation>
        <location evidence="2">Cytoplasm</location>
    </subcellularLocation>
    <subcellularLocation>
        <location evidence="1">Photoreceptor inner segment</location>
    </subcellularLocation>
</comment>
<gene>
    <name evidence="7" type="ORF">PHMEG_00015931</name>
</gene>
<keyword evidence="8" id="KW-1185">Reference proteome</keyword>
<sequence>MNFQDLLNEVEDAMNSPRSGVGIGDQAAGMKYANDVESSARITQPVTKNRGKNELDDLLDMLGDEDSKSAAVHPRPMSSSRAGTYNSSATNISRTEFQAGGTKKCSQAFLDGGRVDRGLSTAFSRKYLPTSLFPCLSACSNLRCNECDFTVVQFTGKKWDSSADYMFFRENVPNETKLRVKMESVPEFAAYACQCKWLSISSQTRVDLCQVKWSCAGH</sequence>
<evidence type="ECO:0000256" key="3">
    <source>
        <dbReference type="ARBA" id="ARBA00022490"/>
    </source>
</evidence>